<organism evidence="1 2">
    <name type="scientific">Acaulospora colombiana</name>
    <dbReference type="NCBI Taxonomy" id="27376"/>
    <lineage>
        <taxon>Eukaryota</taxon>
        <taxon>Fungi</taxon>
        <taxon>Fungi incertae sedis</taxon>
        <taxon>Mucoromycota</taxon>
        <taxon>Glomeromycotina</taxon>
        <taxon>Glomeromycetes</taxon>
        <taxon>Diversisporales</taxon>
        <taxon>Acaulosporaceae</taxon>
        <taxon>Acaulospora</taxon>
    </lineage>
</organism>
<keyword evidence="2" id="KW-1185">Reference proteome</keyword>
<reference evidence="1" key="1">
    <citation type="submission" date="2021-06" db="EMBL/GenBank/DDBJ databases">
        <authorList>
            <person name="Kallberg Y."/>
            <person name="Tangrot J."/>
            <person name="Rosling A."/>
        </authorList>
    </citation>
    <scope>NUCLEOTIDE SEQUENCE</scope>
    <source>
        <strain evidence="1">CL356</strain>
    </source>
</reference>
<evidence type="ECO:0000313" key="1">
    <source>
        <dbReference type="EMBL" id="CAG8462116.1"/>
    </source>
</evidence>
<protein>
    <submittedName>
        <fullName evidence="1">11383_t:CDS:1</fullName>
    </submittedName>
</protein>
<sequence length="85" mass="9827">MYDSLVSRNNSKNHLTDNDVTFELFLLRLIDREMRGRYWLPINCVREGNFAKSHLFSDLEELSVGQPHPFGTEDHPSNLGGHVNK</sequence>
<gene>
    <name evidence="1" type="ORF">ACOLOM_LOCUS1213</name>
</gene>
<accession>A0ACA9KAL9</accession>
<dbReference type="Proteomes" id="UP000789525">
    <property type="component" value="Unassembled WGS sequence"/>
</dbReference>
<name>A0ACA9KAL9_9GLOM</name>
<evidence type="ECO:0000313" key="2">
    <source>
        <dbReference type="Proteomes" id="UP000789525"/>
    </source>
</evidence>
<dbReference type="EMBL" id="CAJVPT010001422">
    <property type="protein sequence ID" value="CAG8462116.1"/>
    <property type="molecule type" value="Genomic_DNA"/>
</dbReference>
<comment type="caution">
    <text evidence="1">The sequence shown here is derived from an EMBL/GenBank/DDBJ whole genome shotgun (WGS) entry which is preliminary data.</text>
</comment>
<proteinExistence type="predicted"/>